<dbReference type="AlphaFoldDB" id="Q16X03"/>
<name>Q16X03_AEDAE</name>
<dbReference type="STRING" id="7159.Q16X03"/>
<dbReference type="Proteomes" id="UP000682892">
    <property type="component" value="Unassembled WGS sequence"/>
</dbReference>
<evidence type="ECO:0000256" key="1">
    <source>
        <dbReference type="SAM" id="MobiDB-lite"/>
    </source>
</evidence>
<protein>
    <submittedName>
        <fullName evidence="2">AAEL009046-PA</fullName>
    </submittedName>
</protein>
<accession>Q16X03</accession>
<dbReference type="PhylomeDB" id="Q16X03"/>
<reference evidence="2" key="3">
    <citation type="submission" date="2012-09" db="EMBL/GenBank/DDBJ databases">
        <authorList>
            <consortium name="VectorBase"/>
        </authorList>
    </citation>
    <scope>NUCLEOTIDE SEQUENCE</scope>
    <source>
        <strain evidence="2">Liverpool</strain>
    </source>
</reference>
<dbReference type="OMA" id="TWTVIRI"/>
<proteinExistence type="predicted"/>
<dbReference type="PaxDb" id="7159-AAEL009046-PA"/>
<evidence type="ECO:0000313" key="3">
    <source>
        <dbReference type="Proteomes" id="UP000682892"/>
    </source>
</evidence>
<gene>
    <name evidence="2" type="ORF">AaeL_AAEL009046</name>
</gene>
<dbReference type="HOGENOM" id="CLU_1429089_0_0_1"/>
<reference evidence="2" key="2">
    <citation type="journal article" date="2007" name="Science">
        <title>Genome sequence of Aedes aegypti, a major arbovirus vector.</title>
        <authorList>
            <person name="Nene V."/>
            <person name="Wortman J.R."/>
            <person name="Lawson D."/>
            <person name="Haas B."/>
            <person name="Kodira C."/>
            <person name="Tu Z.J."/>
            <person name="Loftus B."/>
            <person name="Xi Z."/>
            <person name="Megy K."/>
            <person name="Grabherr M."/>
            <person name="Ren Q."/>
            <person name="Zdobnov E.M."/>
            <person name="Lobo N.F."/>
            <person name="Campbell K.S."/>
            <person name="Brown S.E."/>
            <person name="Bonaldo M.F."/>
            <person name="Zhu J."/>
            <person name="Sinkins S.P."/>
            <person name="Hogenkamp D.G."/>
            <person name="Amedeo P."/>
            <person name="Arensburger P."/>
            <person name="Atkinson P.W."/>
            <person name="Bidwell S."/>
            <person name="Biedler J."/>
            <person name="Birney E."/>
            <person name="Bruggner R.V."/>
            <person name="Costas J."/>
            <person name="Coy M.R."/>
            <person name="Crabtree J."/>
            <person name="Crawford M."/>
            <person name="Debruyn B."/>
            <person name="Decaprio D."/>
            <person name="Eiglmeier K."/>
            <person name="Eisenstadt E."/>
            <person name="El-Dorry H."/>
            <person name="Gelbart W.M."/>
            <person name="Gomes S.L."/>
            <person name="Hammond M."/>
            <person name="Hannick L.I."/>
            <person name="Hogan J.R."/>
            <person name="Holmes M.H."/>
            <person name="Jaffe D."/>
            <person name="Johnston J.S."/>
            <person name="Kennedy R.C."/>
            <person name="Koo H."/>
            <person name="Kravitz S."/>
            <person name="Kriventseva E.V."/>
            <person name="Kulp D."/>
            <person name="Labutti K."/>
            <person name="Lee E."/>
            <person name="Li S."/>
            <person name="Lovin D.D."/>
            <person name="Mao C."/>
            <person name="Mauceli E."/>
            <person name="Menck C.F."/>
            <person name="Miller J.R."/>
            <person name="Montgomery P."/>
            <person name="Mori A."/>
            <person name="Nascimento A.L."/>
            <person name="Naveira H.F."/>
            <person name="Nusbaum C."/>
            <person name="O'leary S."/>
            <person name="Orvis J."/>
            <person name="Pertea M."/>
            <person name="Quesneville H."/>
            <person name="Reidenbach K.R."/>
            <person name="Rogers Y.H."/>
            <person name="Roth C.W."/>
            <person name="Schneider J.R."/>
            <person name="Schatz M."/>
            <person name="Shumway M."/>
            <person name="Stanke M."/>
            <person name="Stinson E.O."/>
            <person name="Tubio J.M."/>
            <person name="Vanzee J.P."/>
            <person name="Verjovski-Almeida S."/>
            <person name="Werner D."/>
            <person name="White O."/>
            <person name="Wyder S."/>
            <person name="Zeng Q."/>
            <person name="Zhao Q."/>
            <person name="Zhao Y."/>
            <person name="Hill C.A."/>
            <person name="Raikhel A.S."/>
            <person name="Soares M.B."/>
            <person name="Knudson D.L."/>
            <person name="Lee N.H."/>
            <person name="Galagan J."/>
            <person name="Salzberg S.L."/>
            <person name="Paulsen I.T."/>
            <person name="Dimopoulos G."/>
            <person name="Collins F.H."/>
            <person name="Birren B."/>
            <person name="Fraser-Liggett C.M."/>
            <person name="Severson D.W."/>
        </authorList>
    </citation>
    <scope>NUCLEOTIDE SEQUENCE [LARGE SCALE GENOMIC DNA]</scope>
    <source>
        <strain evidence="2">Liverpool</strain>
    </source>
</reference>
<reference evidence="2" key="1">
    <citation type="submission" date="2005-10" db="EMBL/GenBank/DDBJ databases">
        <authorList>
            <person name="Loftus B.J."/>
            <person name="Nene V.M."/>
            <person name="Hannick L.I."/>
            <person name="Bidwell S."/>
            <person name="Haas B."/>
            <person name="Amedeo P."/>
            <person name="Orvis J."/>
            <person name="Wortman J.R."/>
            <person name="White O.R."/>
            <person name="Salzberg S."/>
            <person name="Shumway M."/>
            <person name="Koo H."/>
            <person name="Zhao Y."/>
            <person name="Holmes M."/>
            <person name="Miller J."/>
            <person name="Schatz M."/>
            <person name="Pop M."/>
            <person name="Pai G."/>
            <person name="Utterback T."/>
            <person name="Rogers Y.-H."/>
            <person name="Kravitz S."/>
            <person name="Fraser C.M."/>
        </authorList>
    </citation>
    <scope>NUCLEOTIDE SEQUENCE</scope>
    <source>
        <strain evidence="2">Liverpool</strain>
    </source>
</reference>
<sequence length="190" mass="21899">MDNSYTVHNSFELVADPVYYPITIGNEQFFLVQQDRRSIIDRRTWTVIRILPPTDTQPQPFSNQSNQNLFCQLIQQILASLIFNPCLTSAIERPIAVTSQPFKFHYERQTSTDDLCYFQRFNSIGQNDPSERKYVHFSADKSVNTDQNGRGQPMDCDPGEGTSSGVLPSFGTVDAYDLIKQQKERQGWFW</sequence>
<organism evidence="2 3">
    <name type="scientific">Aedes aegypti</name>
    <name type="common">Yellowfever mosquito</name>
    <name type="synonym">Culex aegypti</name>
    <dbReference type="NCBI Taxonomy" id="7159"/>
    <lineage>
        <taxon>Eukaryota</taxon>
        <taxon>Metazoa</taxon>
        <taxon>Ecdysozoa</taxon>
        <taxon>Arthropoda</taxon>
        <taxon>Hexapoda</taxon>
        <taxon>Insecta</taxon>
        <taxon>Pterygota</taxon>
        <taxon>Neoptera</taxon>
        <taxon>Endopterygota</taxon>
        <taxon>Diptera</taxon>
        <taxon>Nematocera</taxon>
        <taxon>Culicoidea</taxon>
        <taxon>Culicidae</taxon>
        <taxon>Culicinae</taxon>
        <taxon>Aedini</taxon>
        <taxon>Aedes</taxon>
        <taxon>Stegomyia</taxon>
    </lineage>
</organism>
<feature type="region of interest" description="Disordered" evidence="1">
    <location>
        <begin position="142"/>
        <end position="163"/>
    </location>
</feature>
<dbReference type="eggNOG" id="ENOG502T8S6">
    <property type="taxonomic scope" value="Eukaryota"/>
</dbReference>
<dbReference type="EMBL" id="CH477549">
    <property type="protein sequence ID" value="EAT39118.1"/>
    <property type="molecule type" value="Genomic_DNA"/>
</dbReference>
<evidence type="ECO:0000313" key="2">
    <source>
        <dbReference type="EMBL" id="EAT39118.1"/>
    </source>
</evidence>